<protein>
    <submittedName>
        <fullName evidence="2">Whole genome shotgun sequence</fullName>
    </submittedName>
</protein>
<comment type="caution">
    <text evidence="2">The sequence shown here is derived from an EMBL/GenBank/DDBJ whole genome shotgun (WGS) entry which is preliminary data.</text>
</comment>
<dbReference type="SUPFAM" id="SSF53448">
    <property type="entry name" value="Nucleotide-diphospho-sugar transferases"/>
    <property type="match status" value="1"/>
</dbReference>
<dbReference type="AlphaFoldDB" id="A0AAU9QW20"/>
<organism evidence="2 3">
    <name type="scientific">Vibrio jasicida</name>
    <dbReference type="NCBI Taxonomy" id="766224"/>
    <lineage>
        <taxon>Bacteria</taxon>
        <taxon>Pseudomonadati</taxon>
        <taxon>Pseudomonadota</taxon>
        <taxon>Gammaproteobacteria</taxon>
        <taxon>Vibrionales</taxon>
        <taxon>Vibrionaceae</taxon>
        <taxon>Vibrio</taxon>
    </lineage>
</organism>
<dbReference type="InterPro" id="IPR001173">
    <property type="entry name" value="Glyco_trans_2-like"/>
</dbReference>
<dbReference type="RefSeq" id="WP_409590226.1">
    <property type="nucleotide sequence ID" value="NZ_CAKMTZ010000126.1"/>
</dbReference>
<evidence type="ECO:0000313" key="3">
    <source>
        <dbReference type="Proteomes" id="UP001295462"/>
    </source>
</evidence>
<dbReference type="GO" id="GO:0016758">
    <property type="term" value="F:hexosyltransferase activity"/>
    <property type="evidence" value="ECO:0007669"/>
    <property type="project" value="UniProtKB-ARBA"/>
</dbReference>
<proteinExistence type="predicted"/>
<dbReference type="PANTHER" id="PTHR22916">
    <property type="entry name" value="GLYCOSYLTRANSFERASE"/>
    <property type="match status" value="1"/>
</dbReference>
<name>A0AAU9QW20_9VIBR</name>
<dbReference type="InterPro" id="IPR029044">
    <property type="entry name" value="Nucleotide-diphossugar_trans"/>
</dbReference>
<dbReference type="Pfam" id="PF00535">
    <property type="entry name" value="Glycos_transf_2"/>
    <property type="match status" value="1"/>
</dbReference>
<dbReference type="CDD" id="cd00761">
    <property type="entry name" value="Glyco_tranf_GTA_type"/>
    <property type="match status" value="1"/>
</dbReference>
<feature type="domain" description="Glycosyltransferase 2-like" evidence="1">
    <location>
        <begin position="6"/>
        <end position="162"/>
    </location>
</feature>
<evidence type="ECO:0000259" key="1">
    <source>
        <dbReference type="Pfam" id="PF00535"/>
    </source>
</evidence>
<gene>
    <name evidence="2" type="ORF">THF1A12_60163</name>
</gene>
<dbReference type="Proteomes" id="UP001295462">
    <property type="component" value="Unassembled WGS sequence"/>
</dbReference>
<dbReference type="Gene3D" id="3.90.550.10">
    <property type="entry name" value="Spore Coat Polysaccharide Biosynthesis Protein SpsA, Chain A"/>
    <property type="match status" value="1"/>
</dbReference>
<accession>A0AAU9QW20</accession>
<dbReference type="EMBL" id="CAKMUD010000116">
    <property type="protein sequence ID" value="CAH1602732.1"/>
    <property type="molecule type" value="Genomic_DNA"/>
</dbReference>
<reference evidence="2" key="1">
    <citation type="submission" date="2022-01" db="EMBL/GenBank/DDBJ databases">
        <authorList>
            <person name="Lagorce A."/>
        </authorList>
    </citation>
    <scope>NUCLEOTIDE SEQUENCE</scope>
    <source>
        <strain evidence="2">Th15_F1_A12</strain>
    </source>
</reference>
<evidence type="ECO:0000313" key="2">
    <source>
        <dbReference type="EMBL" id="CAH1602732.1"/>
    </source>
</evidence>
<sequence length="322" mass="37373">MKGLVSVIIPLYNTEKYIGDCVKSILKQSYSNIEVIIINDGSDDNSQRIVEEIIKTDTKVKLYNIKNNGVSNARNIGLKHAEGEYVIFVDADDYISSDYVEYMYELAKKSDSDFIISSRYFKDENDLQTSTETFEVWDNEKCTEFLLYPKITVGCWNKMYRLDFLNRNNIRFQTELYFGEGLRFITDVSQRANSVCVGNRKVYYYRLNEESCTAVHNVGKAKASFVALDSIRSNLILNKNSINKALKCHYWINHFMAIRFMKVEKLSSDEKQYRNECIKYIRKNLHHAIFSSAKLKIRLTSLPVALFPNLSAKIFNRMKGQG</sequence>
<dbReference type="PANTHER" id="PTHR22916:SF3">
    <property type="entry name" value="UDP-GLCNAC:BETAGAL BETA-1,3-N-ACETYLGLUCOSAMINYLTRANSFERASE-LIKE PROTEIN 1"/>
    <property type="match status" value="1"/>
</dbReference>